<dbReference type="InterPro" id="IPR052983">
    <property type="entry name" value="MFS_Riboflavin_Transporter"/>
</dbReference>
<dbReference type="AlphaFoldDB" id="A0AAW6TT19"/>
<keyword evidence="2" id="KW-0813">Transport</keyword>
<comment type="caution">
    <text evidence="8">The sequence shown here is derived from an EMBL/GenBank/DDBJ whole genome shotgun (WGS) entry which is preliminary data.</text>
</comment>
<keyword evidence="9" id="KW-1185">Reference proteome</keyword>
<evidence type="ECO:0000256" key="5">
    <source>
        <dbReference type="ARBA" id="ARBA00023136"/>
    </source>
</evidence>
<reference evidence="8" key="1">
    <citation type="submission" date="2023-05" db="EMBL/GenBank/DDBJ databases">
        <title>Anaerotaeda fermentans gen. nov., sp. nov., a novel anaerobic planctomycete of the new family within the order Sedimentisphaerales isolated from Taman Peninsula, Russia.</title>
        <authorList>
            <person name="Khomyakova M.A."/>
            <person name="Merkel A.Y."/>
            <person name="Slobodkin A.I."/>
        </authorList>
    </citation>
    <scope>NUCLEOTIDE SEQUENCE</scope>
    <source>
        <strain evidence="8">M17dextr</strain>
    </source>
</reference>
<comment type="subcellular location">
    <subcellularLocation>
        <location evidence="1">Membrane</location>
        <topology evidence="1">Multi-pass membrane protein</topology>
    </subcellularLocation>
</comment>
<organism evidence="8 9">
    <name type="scientific">Anaerobaca lacustris</name>
    <dbReference type="NCBI Taxonomy" id="3044600"/>
    <lineage>
        <taxon>Bacteria</taxon>
        <taxon>Pseudomonadati</taxon>
        <taxon>Planctomycetota</taxon>
        <taxon>Phycisphaerae</taxon>
        <taxon>Sedimentisphaerales</taxon>
        <taxon>Anaerobacaceae</taxon>
        <taxon>Anaerobaca</taxon>
    </lineage>
</organism>
<dbReference type="Gene3D" id="1.20.1250.20">
    <property type="entry name" value="MFS general substrate transporter like domains"/>
    <property type="match status" value="2"/>
</dbReference>
<feature type="transmembrane region" description="Helical" evidence="6">
    <location>
        <begin position="316"/>
        <end position="334"/>
    </location>
</feature>
<dbReference type="PANTHER" id="PTHR43385:SF1">
    <property type="entry name" value="RIBOFLAVIN TRANSPORTER RIBJ"/>
    <property type="match status" value="1"/>
</dbReference>
<evidence type="ECO:0000256" key="4">
    <source>
        <dbReference type="ARBA" id="ARBA00022989"/>
    </source>
</evidence>
<dbReference type="InterPro" id="IPR036259">
    <property type="entry name" value="MFS_trans_sf"/>
</dbReference>
<name>A0AAW6TT19_9BACT</name>
<feature type="transmembrane region" description="Helical" evidence="6">
    <location>
        <begin position="340"/>
        <end position="363"/>
    </location>
</feature>
<keyword evidence="4 6" id="KW-1133">Transmembrane helix</keyword>
<accession>A0AAW6TT19</accession>
<protein>
    <submittedName>
        <fullName evidence="8">OFA family MFS transporter</fullName>
    </submittedName>
</protein>
<feature type="transmembrane region" description="Helical" evidence="6">
    <location>
        <begin position="185"/>
        <end position="204"/>
    </location>
</feature>
<dbReference type="PROSITE" id="PS50850">
    <property type="entry name" value="MFS"/>
    <property type="match status" value="1"/>
</dbReference>
<feature type="transmembrane region" description="Helical" evidence="6">
    <location>
        <begin position="78"/>
        <end position="98"/>
    </location>
</feature>
<evidence type="ECO:0000313" key="9">
    <source>
        <dbReference type="Proteomes" id="UP001431776"/>
    </source>
</evidence>
<keyword evidence="5 6" id="KW-0472">Membrane</keyword>
<dbReference type="GO" id="GO:0016020">
    <property type="term" value="C:membrane"/>
    <property type="evidence" value="ECO:0007669"/>
    <property type="project" value="UniProtKB-SubCell"/>
</dbReference>
<feature type="transmembrane region" description="Helical" evidence="6">
    <location>
        <begin position="137"/>
        <end position="154"/>
    </location>
</feature>
<feature type="transmembrane region" description="Helical" evidence="6">
    <location>
        <begin position="241"/>
        <end position="265"/>
    </location>
</feature>
<dbReference type="Pfam" id="PF07690">
    <property type="entry name" value="MFS_1"/>
    <property type="match status" value="1"/>
</dbReference>
<feature type="transmembrane region" description="Helical" evidence="6">
    <location>
        <begin position="7"/>
        <end position="29"/>
    </location>
</feature>
<feature type="transmembrane region" description="Helical" evidence="6">
    <location>
        <begin position="104"/>
        <end position="125"/>
    </location>
</feature>
<dbReference type="PANTHER" id="PTHR43385">
    <property type="entry name" value="RIBOFLAVIN TRANSPORTER RIBJ"/>
    <property type="match status" value="1"/>
</dbReference>
<dbReference type="EMBL" id="JASCXX010000001">
    <property type="protein sequence ID" value="MDI6447642.1"/>
    <property type="molecule type" value="Genomic_DNA"/>
</dbReference>
<feature type="transmembrane region" description="Helical" evidence="6">
    <location>
        <begin position="49"/>
        <end position="66"/>
    </location>
</feature>
<dbReference type="InterPro" id="IPR020846">
    <property type="entry name" value="MFS_dom"/>
</dbReference>
<evidence type="ECO:0000256" key="1">
    <source>
        <dbReference type="ARBA" id="ARBA00004141"/>
    </source>
</evidence>
<dbReference type="InterPro" id="IPR011701">
    <property type="entry name" value="MFS"/>
</dbReference>
<dbReference type="CDD" id="cd17353">
    <property type="entry name" value="MFS_OFA_like"/>
    <property type="match status" value="1"/>
</dbReference>
<sequence length="448" mass="46719">MPEGKVVNRWLVVVGGILIQLCLGAIYAWSAFTSKLTAEPFNFSPDKTQWPFSVGLVSFAVIMALIAGKWQAKAGPRIVALTGGFILGIGYLIAGFAGTSFWGVLLGVGVLGGAGIGLAYVCPIAALAKWFPDKKGLIMGLAVAGFGFGALIWVKLTQGFKFGPIDLTPGWAGLYGAGWDVSDVFKLYGVLFAVLVGLGSLVMVNPPAGWLPQGWTPPTTGKGSEGGVNLRPRQMAKTRQFWILFANFTFGAGAGLMVIGIIGLFGEEALGKAGVEPTQATIIAGTAMGLFYALLNGLGRIIWGAASDRLGRRNSIVLMNALQGVMMILFYFIGGNEIGLYLGAAVIGFNFGGNFALFPAATADLFGNKSVGENYPWVFMAYGVGGLVGPRLGGLMGNAQAWMWAFIPAGIACLAAAAVAATLKPIAVSEPAVKAEIKGELDGTFRKA</sequence>
<dbReference type="RefSeq" id="WP_349243052.1">
    <property type="nucleotide sequence ID" value="NZ_JASCXX010000001.1"/>
</dbReference>
<keyword evidence="3 6" id="KW-0812">Transmembrane</keyword>
<evidence type="ECO:0000256" key="6">
    <source>
        <dbReference type="SAM" id="Phobius"/>
    </source>
</evidence>
<dbReference type="Proteomes" id="UP001431776">
    <property type="component" value="Unassembled WGS sequence"/>
</dbReference>
<evidence type="ECO:0000313" key="8">
    <source>
        <dbReference type="EMBL" id="MDI6447642.1"/>
    </source>
</evidence>
<feature type="transmembrane region" description="Helical" evidence="6">
    <location>
        <begin position="375"/>
        <end position="395"/>
    </location>
</feature>
<evidence type="ECO:0000259" key="7">
    <source>
        <dbReference type="PROSITE" id="PS50850"/>
    </source>
</evidence>
<evidence type="ECO:0000256" key="3">
    <source>
        <dbReference type="ARBA" id="ARBA00022692"/>
    </source>
</evidence>
<evidence type="ECO:0000256" key="2">
    <source>
        <dbReference type="ARBA" id="ARBA00022448"/>
    </source>
</evidence>
<dbReference type="SUPFAM" id="SSF103473">
    <property type="entry name" value="MFS general substrate transporter"/>
    <property type="match status" value="1"/>
</dbReference>
<proteinExistence type="predicted"/>
<feature type="domain" description="Major facilitator superfamily (MFS) profile" evidence="7">
    <location>
        <begin position="239"/>
        <end position="448"/>
    </location>
</feature>
<feature type="transmembrane region" description="Helical" evidence="6">
    <location>
        <begin position="401"/>
        <end position="423"/>
    </location>
</feature>
<dbReference type="GO" id="GO:0022857">
    <property type="term" value="F:transmembrane transporter activity"/>
    <property type="evidence" value="ECO:0007669"/>
    <property type="project" value="InterPro"/>
</dbReference>
<gene>
    <name evidence="8" type="ORF">QJ522_01195</name>
</gene>
<feature type="transmembrane region" description="Helical" evidence="6">
    <location>
        <begin position="277"/>
        <end position="295"/>
    </location>
</feature>